<dbReference type="PANTHER" id="PTHR30012:SF7">
    <property type="entry name" value="PROTEIN TRANSPORT PROTEIN HOFC HOMOLOG"/>
    <property type="match status" value="1"/>
</dbReference>
<keyword evidence="6 9" id="KW-0812">Transmembrane</keyword>
<keyword evidence="7 11" id="KW-1133">Transmembrane helix</keyword>
<organism evidence="13 14">
    <name type="scientific">Vibrio algarum</name>
    <dbReference type="NCBI Taxonomy" id="3020714"/>
    <lineage>
        <taxon>Bacteria</taxon>
        <taxon>Pseudomonadati</taxon>
        <taxon>Pseudomonadota</taxon>
        <taxon>Gammaproteobacteria</taxon>
        <taxon>Vibrionales</taxon>
        <taxon>Vibrionaceae</taxon>
        <taxon>Vibrio</taxon>
    </lineage>
</organism>
<keyword evidence="8 11" id="KW-0472">Membrane</keyword>
<evidence type="ECO:0000256" key="10">
    <source>
        <dbReference type="SAM" id="Coils"/>
    </source>
</evidence>
<keyword evidence="10" id="KW-0175">Coiled coil</keyword>
<evidence type="ECO:0000313" key="14">
    <source>
        <dbReference type="Proteomes" id="UP001210678"/>
    </source>
</evidence>
<keyword evidence="14" id="KW-1185">Reference proteome</keyword>
<feature type="transmembrane region" description="Helical" evidence="11">
    <location>
        <begin position="379"/>
        <end position="399"/>
    </location>
</feature>
<comment type="caution">
    <text evidence="13">The sequence shown here is derived from an EMBL/GenBank/DDBJ whole genome shotgun (WGS) entry which is preliminary data.</text>
</comment>
<keyword evidence="5" id="KW-0997">Cell inner membrane</keyword>
<evidence type="ECO:0000256" key="7">
    <source>
        <dbReference type="ARBA" id="ARBA00022989"/>
    </source>
</evidence>
<dbReference type="InterPro" id="IPR018076">
    <property type="entry name" value="T2SS_GspF_dom"/>
</dbReference>
<dbReference type="Pfam" id="PF00482">
    <property type="entry name" value="T2SSF"/>
    <property type="match status" value="2"/>
</dbReference>
<dbReference type="EMBL" id="JAQLOI010000001">
    <property type="protein sequence ID" value="MDB1123031.1"/>
    <property type="molecule type" value="Genomic_DNA"/>
</dbReference>
<accession>A0ABT4YNB3</accession>
<reference evidence="13 14" key="1">
    <citation type="submission" date="2023-01" db="EMBL/GenBank/DDBJ databases">
        <title>Vibrio sp. KJ40-1 sp.nov, isolated from marine algae.</title>
        <authorList>
            <person name="Butt M."/>
            <person name="Kim J.M.J."/>
            <person name="Jeon C.O.C."/>
        </authorList>
    </citation>
    <scope>NUCLEOTIDE SEQUENCE [LARGE SCALE GENOMIC DNA]</scope>
    <source>
        <strain evidence="13 14">KJ40-1</strain>
    </source>
</reference>
<feature type="domain" description="Type II secretion system protein GspF" evidence="12">
    <location>
        <begin position="72"/>
        <end position="195"/>
    </location>
</feature>
<dbReference type="PRINTS" id="PR00812">
    <property type="entry name" value="BCTERIALGSPF"/>
</dbReference>
<dbReference type="InterPro" id="IPR001992">
    <property type="entry name" value="T2SS_GspF/T4SS_PilC_CS"/>
</dbReference>
<evidence type="ECO:0000259" key="12">
    <source>
        <dbReference type="Pfam" id="PF00482"/>
    </source>
</evidence>
<feature type="domain" description="Type II secretion system protein GspF" evidence="12">
    <location>
        <begin position="278"/>
        <end position="398"/>
    </location>
</feature>
<gene>
    <name evidence="13" type="ORF">PGX00_04800</name>
</gene>
<evidence type="ECO:0000256" key="2">
    <source>
        <dbReference type="ARBA" id="ARBA00005745"/>
    </source>
</evidence>
<protein>
    <submittedName>
        <fullName evidence="13">Type II secretion system F family protein</fullName>
    </submittedName>
</protein>
<comment type="similarity">
    <text evidence="2 9">Belongs to the GSP F family.</text>
</comment>
<evidence type="ECO:0000256" key="4">
    <source>
        <dbReference type="ARBA" id="ARBA00022475"/>
    </source>
</evidence>
<dbReference type="InterPro" id="IPR042094">
    <property type="entry name" value="T2SS_GspF_sf"/>
</dbReference>
<feature type="coiled-coil region" evidence="10">
    <location>
        <begin position="140"/>
        <end position="167"/>
    </location>
</feature>
<feature type="transmembrane region" description="Helical" evidence="11">
    <location>
        <begin position="215"/>
        <end position="240"/>
    </location>
</feature>
<name>A0ABT4YNB3_9VIBR</name>
<dbReference type="PANTHER" id="PTHR30012">
    <property type="entry name" value="GENERAL SECRETION PATHWAY PROTEIN"/>
    <property type="match status" value="1"/>
</dbReference>
<dbReference type="PROSITE" id="PS00874">
    <property type="entry name" value="T2SP_F"/>
    <property type="match status" value="1"/>
</dbReference>
<evidence type="ECO:0000256" key="1">
    <source>
        <dbReference type="ARBA" id="ARBA00004429"/>
    </source>
</evidence>
<comment type="subcellular location">
    <subcellularLocation>
        <location evidence="1 9">Cell inner membrane</location>
        <topology evidence="1 9">Multi-pass membrane protein</topology>
    </subcellularLocation>
</comment>
<proteinExistence type="inferred from homology"/>
<evidence type="ECO:0000256" key="9">
    <source>
        <dbReference type="RuleBase" id="RU003923"/>
    </source>
</evidence>
<dbReference type="Gene3D" id="1.20.81.30">
    <property type="entry name" value="Type II secretion system (T2SS), domain F"/>
    <property type="match status" value="2"/>
</dbReference>
<evidence type="ECO:0000256" key="8">
    <source>
        <dbReference type="ARBA" id="ARBA00023136"/>
    </source>
</evidence>
<evidence type="ECO:0000256" key="11">
    <source>
        <dbReference type="SAM" id="Phobius"/>
    </source>
</evidence>
<evidence type="ECO:0000313" key="13">
    <source>
        <dbReference type="EMBL" id="MDB1123031.1"/>
    </source>
</evidence>
<sequence length="407" mass="45964">MNQTPHPYRCYRWHGKNLSGQSITDTIFAKNRYEVISILAQKQIKIRCIKQVKTPFLSLRNQRMTGADINLFTRQLTTMLNAGLSLVSSLELIERNHPKLSGQLTITTIKHAIEEGDSLSEALKKATPLFDDTYINLISNAELSGQLAETFERISKYRENAEQQRSKIAKAMIYPIFVLILALSITYLMLVSVIPEFENMFHNFDAQLPWFTQKIIFLSHWLSNNSVKLLLSIVAILGLYRALTFHSHRFHLFIDKKVLQLPVIGPLLAKSVTAKFNRSLAVTVRSGIPIISAIRNSINLTSNLYYKAAIQHLFHEVSTGVPIYIAMKTSDCFPNLMVQMIMVGEQSGTLEHMLDKVADTLDSELDASIEKLNTLIEPLLILFLGLVVGSLVVAIYLPIFNMMNILG</sequence>
<keyword evidence="3 9" id="KW-0813">Transport</keyword>
<evidence type="ECO:0000256" key="3">
    <source>
        <dbReference type="ARBA" id="ARBA00022448"/>
    </source>
</evidence>
<dbReference type="InterPro" id="IPR003004">
    <property type="entry name" value="GspF/PilC"/>
</dbReference>
<feature type="transmembrane region" description="Helical" evidence="11">
    <location>
        <begin position="173"/>
        <end position="195"/>
    </location>
</feature>
<evidence type="ECO:0000256" key="6">
    <source>
        <dbReference type="ARBA" id="ARBA00022692"/>
    </source>
</evidence>
<evidence type="ECO:0000256" key="5">
    <source>
        <dbReference type="ARBA" id="ARBA00022519"/>
    </source>
</evidence>
<dbReference type="Proteomes" id="UP001210678">
    <property type="component" value="Unassembled WGS sequence"/>
</dbReference>
<keyword evidence="4" id="KW-1003">Cell membrane</keyword>
<dbReference type="RefSeq" id="WP_272133361.1">
    <property type="nucleotide sequence ID" value="NZ_JAQLOI010000001.1"/>
</dbReference>